<sequence>VVVFPIQEASASLISLIQNVLVAVGQQFQLIANCVVKWVGLCVVQPDYENWHTEVDSTGSYNPYIDYYEGYTDCGARGEYSDVSLWSDLGSDYVEDPPMKVVEVLYGDSLADSDIQPVMFGNDEPPAPMIPPKEETPFARAHSPRTRAASRSRVEAGRKWHQCPPQRQVRWLGRLLRQDSKGSRAPNRRGVIPHRQVSVALGKVKMACVKTVAAQVNSERALEMSSIVYMRVSVRVFDRQAEDIEFVICTSLLDFPGNKTLRLRGTLPGISWGVPEAIKPRDLRRAELKPESLPFSGLTSRDWRGLPKVLDASHLRNAPSATSSGAYRTALRDAGKLPFSLTAMSPLLAVPSPP</sequence>
<feature type="region of interest" description="Disordered" evidence="1">
    <location>
        <begin position="135"/>
        <end position="159"/>
    </location>
</feature>
<feature type="non-terminal residue" evidence="2">
    <location>
        <position position="354"/>
    </location>
</feature>
<organism evidence="2 3">
    <name type="scientific">Electrophorus voltai</name>
    <dbReference type="NCBI Taxonomy" id="2609070"/>
    <lineage>
        <taxon>Eukaryota</taxon>
        <taxon>Metazoa</taxon>
        <taxon>Chordata</taxon>
        <taxon>Craniata</taxon>
        <taxon>Vertebrata</taxon>
        <taxon>Euteleostomi</taxon>
        <taxon>Actinopterygii</taxon>
        <taxon>Neopterygii</taxon>
        <taxon>Teleostei</taxon>
        <taxon>Ostariophysi</taxon>
        <taxon>Gymnotiformes</taxon>
        <taxon>Gymnotoidei</taxon>
        <taxon>Gymnotidae</taxon>
        <taxon>Electrophorus</taxon>
    </lineage>
</organism>
<name>A0AAD9DNG3_9TELE</name>
<proteinExistence type="predicted"/>
<dbReference type="EMBL" id="JAROKS010000025">
    <property type="protein sequence ID" value="KAK1786122.1"/>
    <property type="molecule type" value="Genomic_DNA"/>
</dbReference>
<evidence type="ECO:0000256" key="1">
    <source>
        <dbReference type="SAM" id="MobiDB-lite"/>
    </source>
</evidence>
<protein>
    <submittedName>
        <fullName evidence="2">Uncharacterized protein</fullName>
    </submittedName>
</protein>
<keyword evidence="3" id="KW-1185">Reference proteome</keyword>
<gene>
    <name evidence="2" type="ORF">P4O66_017850</name>
</gene>
<dbReference type="AlphaFoldDB" id="A0AAD9DNG3"/>
<evidence type="ECO:0000313" key="3">
    <source>
        <dbReference type="Proteomes" id="UP001239994"/>
    </source>
</evidence>
<dbReference type="Proteomes" id="UP001239994">
    <property type="component" value="Unassembled WGS sequence"/>
</dbReference>
<evidence type="ECO:0000313" key="2">
    <source>
        <dbReference type="EMBL" id="KAK1786122.1"/>
    </source>
</evidence>
<comment type="caution">
    <text evidence="2">The sequence shown here is derived from an EMBL/GenBank/DDBJ whole genome shotgun (WGS) entry which is preliminary data.</text>
</comment>
<accession>A0AAD9DNG3</accession>
<feature type="non-terminal residue" evidence="2">
    <location>
        <position position="1"/>
    </location>
</feature>
<reference evidence="2" key="1">
    <citation type="submission" date="2023-03" db="EMBL/GenBank/DDBJ databases">
        <title>Electrophorus voltai genome.</title>
        <authorList>
            <person name="Bian C."/>
        </authorList>
    </citation>
    <scope>NUCLEOTIDE SEQUENCE</scope>
    <source>
        <strain evidence="2">CB-2022</strain>
        <tissue evidence="2">Muscle</tissue>
    </source>
</reference>